<sequence>MFTKMLPQHHEQAEQTLAKAIPSNVGVATKHSTAIGLGEALRGHVSRSSKGDIYTYVCQHARGDGKEIDSQEVKQRYKSTKRVHKLALASQWCLVQDRDDIAAAKLIETEDMSGDGFLLAFVSTNGKKYLERYGHRGIVFDNTFNAAITKESDKVWNVVSSCRNGVAYEVTINDSPCDCSEEVAVCSDQCGIAWMPVKLRRQMRAVALL</sequence>
<evidence type="ECO:0000313" key="1">
    <source>
        <dbReference type="EMBL" id="KAK6764430.1"/>
    </source>
</evidence>
<reference evidence="1 2" key="1">
    <citation type="submission" date="2023-08" db="EMBL/GenBank/DDBJ databases">
        <title>A Necator americanus chromosomal reference genome.</title>
        <authorList>
            <person name="Ilik V."/>
            <person name="Petrzelkova K.J."/>
            <person name="Pardy F."/>
            <person name="Fuh T."/>
            <person name="Niatou-Singa F.S."/>
            <person name="Gouil Q."/>
            <person name="Baker L."/>
            <person name="Ritchie M.E."/>
            <person name="Jex A.R."/>
            <person name="Gazzola D."/>
            <person name="Li H."/>
            <person name="Toshio Fujiwara R."/>
            <person name="Zhan B."/>
            <person name="Aroian R.V."/>
            <person name="Pafco B."/>
            <person name="Schwarz E.M."/>
        </authorList>
    </citation>
    <scope>NUCLEOTIDE SEQUENCE [LARGE SCALE GENOMIC DNA]</scope>
    <source>
        <strain evidence="1 2">Aroian</strain>
        <tissue evidence="1">Whole animal</tissue>
    </source>
</reference>
<evidence type="ECO:0000313" key="2">
    <source>
        <dbReference type="Proteomes" id="UP001303046"/>
    </source>
</evidence>
<keyword evidence="2" id="KW-1185">Reference proteome</keyword>
<protein>
    <submittedName>
        <fullName evidence="1">Uncharacterized protein</fullName>
    </submittedName>
</protein>
<gene>
    <name evidence="1" type="primary">Necator_chrX.g24831</name>
    <name evidence="1" type="ORF">RB195_024666</name>
</gene>
<organism evidence="1 2">
    <name type="scientific">Necator americanus</name>
    <name type="common">Human hookworm</name>
    <dbReference type="NCBI Taxonomy" id="51031"/>
    <lineage>
        <taxon>Eukaryota</taxon>
        <taxon>Metazoa</taxon>
        <taxon>Ecdysozoa</taxon>
        <taxon>Nematoda</taxon>
        <taxon>Chromadorea</taxon>
        <taxon>Rhabditida</taxon>
        <taxon>Rhabditina</taxon>
        <taxon>Rhabditomorpha</taxon>
        <taxon>Strongyloidea</taxon>
        <taxon>Ancylostomatidae</taxon>
        <taxon>Bunostominae</taxon>
        <taxon>Necator</taxon>
    </lineage>
</organism>
<dbReference type="EMBL" id="JAVFWL010000006">
    <property type="protein sequence ID" value="KAK6764430.1"/>
    <property type="molecule type" value="Genomic_DNA"/>
</dbReference>
<dbReference type="Proteomes" id="UP001303046">
    <property type="component" value="Unassembled WGS sequence"/>
</dbReference>
<comment type="caution">
    <text evidence="1">The sequence shown here is derived from an EMBL/GenBank/DDBJ whole genome shotgun (WGS) entry which is preliminary data.</text>
</comment>
<name>A0ABR1EPQ3_NECAM</name>
<proteinExistence type="predicted"/>
<accession>A0ABR1EPQ3</accession>